<feature type="region of interest" description="Disordered" evidence="1">
    <location>
        <begin position="140"/>
        <end position="159"/>
    </location>
</feature>
<protein>
    <submittedName>
        <fullName evidence="2">Uncharacterized protein</fullName>
    </submittedName>
</protein>
<gene>
    <name evidence="2" type="ORF">Ciccas_007443</name>
</gene>
<name>A0ABD2Q5G1_9PLAT</name>
<feature type="region of interest" description="Disordered" evidence="1">
    <location>
        <begin position="235"/>
        <end position="254"/>
    </location>
</feature>
<reference evidence="2 3" key="1">
    <citation type="submission" date="2024-11" db="EMBL/GenBank/DDBJ databases">
        <title>Adaptive evolution of stress response genes in parasites aligns with host niche diversity.</title>
        <authorList>
            <person name="Hahn C."/>
            <person name="Resl P."/>
        </authorList>
    </citation>
    <scope>NUCLEOTIDE SEQUENCE [LARGE SCALE GENOMIC DNA]</scope>
    <source>
        <strain evidence="2">EGGRZ-B1_66</strain>
        <tissue evidence="2">Body</tissue>
    </source>
</reference>
<comment type="caution">
    <text evidence="2">The sequence shown here is derived from an EMBL/GenBank/DDBJ whole genome shotgun (WGS) entry which is preliminary data.</text>
</comment>
<sequence length="270" mass="29678">MAQRYAFVSHSKSMYSLASSQSQTEPSPECTLTKTVSSVELHQRPWKQYWVEWQKKGVVRRKSSSAYIEQPLRHVSPSLVQSVVSIFKRSPSQSPVDSVTRSKGRRNRAGRTLSCLPFSVFFSSSGKLACPPSSPANLNALCSPRRQPNADNNEPDEGTIQRRPVQDAIPKVPEHQGVLSGQASISIATAQHLNQQHQELIMSRQQMYRSGLPPTNQWFIDPGLLCQQMPPAVPPGGVRGSGRGPQGTPISEVSSDPILPFTALQVCILP</sequence>
<evidence type="ECO:0000256" key="1">
    <source>
        <dbReference type="SAM" id="MobiDB-lite"/>
    </source>
</evidence>
<organism evidence="2 3">
    <name type="scientific">Cichlidogyrus casuarinus</name>
    <dbReference type="NCBI Taxonomy" id="1844966"/>
    <lineage>
        <taxon>Eukaryota</taxon>
        <taxon>Metazoa</taxon>
        <taxon>Spiralia</taxon>
        <taxon>Lophotrochozoa</taxon>
        <taxon>Platyhelminthes</taxon>
        <taxon>Monogenea</taxon>
        <taxon>Monopisthocotylea</taxon>
        <taxon>Dactylogyridea</taxon>
        <taxon>Ancyrocephalidae</taxon>
        <taxon>Cichlidogyrus</taxon>
    </lineage>
</organism>
<evidence type="ECO:0000313" key="2">
    <source>
        <dbReference type="EMBL" id="KAL3313946.1"/>
    </source>
</evidence>
<dbReference type="AlphaFoldDB" id="A0ABD2Q5G1"/>
<keyword evidence="3" id="KW-1185">Reference proteome</keyword>
<evidence type="ECO:0000313" key="3">
    <source>
        <dbReference type="Proteomes" id="UP001626550"/>
    </source>
</evidence>
<proteinExistence type="predicted"/>
<dbReference type="Proteomes" id="UP001626550">
    <property type="component" value="Unassembled WGS sequence"/>
</dbReference>
<dbReference type="EMBL" id="JBJKFK010001145">
    <property type="protein sequence ID" value="KAL3313946.1"/>
    <property type="molecule type" value="Genomic_DNA"/>
</dbReference>
<accession>A0ABD2Q5G1</accession>